<evidence type="ECO:0000313" key="2">
    <source>
        <dbReference type="EMBL" id="AKH46720.1"/>
    </source>
</evidence>
<proteinExistence type="predicted"/>
<feature type="region of interest" description="Disordered" evidence="1">
    <location>
        <begin position="19"/>
        <end position="61"/>
    </location>
</feature>
<sequence>MRLRRRLRSFRRRSCIERSASRRAAGCRAPTVRRKETGWPTERAPYPKPWPHLSRRSGHGS</sequence>
<reference evidence="2" key="1">
    <citation type="journal article" date="2015" name="Front. Microbiol.">
        <title>Combining genomic sequencing methods to explore viral diversity and reveal potential virus-host interactions.</title>
        <authorList>
            <person name="Chow C.E."/>
            <person name="Winget D.M."/>
            <person name="White R.A.III."/>
            <person name="Hallam S.J."/>
            <person name="Suttle C.A."/>
        </authorList>
    </citation>
    <scope>NUCLEOTIDE SEQUENCE</scope>
    <source>
        <strain evidence="2">Anoxic2_1</strain>
    </source>
</reference>
<evidence type="ECO:0000256" key="1">
    <source>
        <dbReference type="SAM" id="MobiDB-lite"/>
    </source>
</evidence>
<dbReference type="EMBL" id="KR029585">
    <property type="protein sequence ID" value="AKH46720.1"/>
    <property type="molecule type" value="Genomic_DNA"/>
</dbReference>
<name>A0A0F7L453_9VIRU</name>
<accession>A0A0F7L453</accession>
<reference evidence="2" key="2">
    <citation type="submission" date="2015-03" db="EMBL/GenBank/DDBJ databases">
        <authorList>
            <person name="Chow C.-E.T."/>
            <person name="Winget D.M."/>
            <person name="White R.A.III."/>
            <person name="Hallam S.J."/>
            <person name="Suttle C.A."/>
        </authorList>
    </citation>
    <scope>NUCLEOTIDE SEQUENCE</scope>
    <source>
        <strain evidence="2">Anoxic2_1</strain>
    </source>
</reference>
<organism evidence="2">
    <name type="scientific">uncultured marine virus</name>
    <dbReference type="NCBI Taxonomy" id="186617"/>
    <lineage>
        <taxon>Viruses</taxon>
        <taxon>environmental samples</taxon>
    </lineage>
</organism>
<protein>
    <submittedName>
        <fullName evidence="2">Uncharacterized protein</fullName>
    </submittedName>
</protein>